<evidence type="ECO:0000313" key="3">
    <source>
        <dbReference type="Proteomes" id="UP000696573"/>
    </source>
</evidence>
<gene>
    <name evidence="2" type="ORF">CRHIZ90672A_00010605</name>
</gene>
<dbReference type="AlphaFoldDB" id="A0A9N9YP33"/>
<accession>A0A9N9YP33</accession>
<dbReference type="Proteomes" id="UP000696573">
    <property type="component" value="Unassembled WGS sequence"/>
</dbReference>
<evidence type="ECO:0000313" key="2">
    <source>
        <dbReference type="EMBL" id="CAH0028360.1"/>
    </source>
</evidence>
<dbReference type="EMBL" id="CABFNQ020000732">
    <property type="protein sequence ID" value="CAH0028360.1"/>
    <property type="molecule type" value="Genomic_DNA"/>
</dbReference>
<organism evidence="2 3">
    <name type="scientific">Clonostachys rhizophaga</name>
    <dbReference type="NCBI Taxonomy" id="160324"/>
    <lineage>
        <taxon>Eukaryota</taxon>
        <taxon>Fungi</taxon>
        <taxon>Dikarya</taxon>
        <taxon>Ascomycota</taxon>
        <taxon>Pezizomycotina</taxon>
        <taxon>Sordariomycetes</taxon>
        <taxon>Hypocreomycetidae</taxon>
        <taxon>Hypocreales</taxon>
        <taxon>Bionectriaceae</taxon>
        <taxon>Clonostachys</taxon>
    </lineage>
</organism>
<comment type="caution">
    <text evidence="2">The sequence shown here is derived from an EMBL/GenBank/DDBJ whole genome shotgun (WGS) entry which is preliminary data.</text>
</comment>
<feature type="region of interest" description="Disordered" evidence="1">
    <location>
        <begin position="25"/>
        <end position="67"/>
    </location>
</feature>
<proteinExistence type="predicted"/>
<name>A0A9N9YP33_9HYPO</name>
<reference evidence="2" key="1">
    <citation type="submission" date="2021-10" db="EMBL/GenBank/DDBJ databases">
        <authorList>
            <person name="Piombo E."/>
        </authorList>
    </citation>
    <scope>NUCLEOTIDE SEQUENCE</scope>
</reference>
<sequence>MSFPGLTVEHQLVDSAAVIMVKNLNGRRRHKQPAQETSPATRASTEEAKTVDVGDEMAKQPTSILKA</sequence>
<evidence type="ECO:0000256" key="1">
    <source>
        <dbReference type="SAM" id="MobiDB-lite"/>
    </source>
</evidence>
<feature type="compositionally biased region" description="Basic and acidic residues" evidence="1">
    <location>
        <begin position="44"/>
        <end position="58"/>
    </location>
</feature>
<protein>
    <submittedName>
        <fullName evidence="2">Uncharacterized protein</fullName>
    </submittedName>
</protein>
<feature type="compositionally biased region" description="Polar residues" evidence="1">
    <location>
        <begin position="34"/>
        <end position="43"/>
    </location>
</feature>
<keyword evidence="3" id="KW-1185">Reference proteome</keyword>